<gene>
    <name evidence="2" type="ORF">C1SCF055_LOCUS29425</name>
</gene>
<dbReference type="EMBL" id="CAMXCT010003292">
    <property type="protein sequence ID" value="CAI4003563.1"/>
    <property type="molecule type" value="Genomic_DNA"/>
</dbReference>
<dbReference type="OrthoDB" id="442749at2759"/>
<sequence>MALELQQLKENTKRVDNFKTPPPKVSAPSPEKGSPTPVSQTAQGSKGDPKAKKVIMPPGDRPPPATEGAKLNRLRRLCEVKPSGKCQVPASVHERWKHGSKEDKEAMIEELEKVNWSKDMFISRITKVISQNKKLSRRKKRGWFTKEEMAKTLGWSTSYIKCAVDFCEKTGNDRLCKRDRYNKKLKRYYVVYQEEEEDLSEDEEQRRHETADANGQEVEFLRIGNPRDDDTEEDDDDDDEKEANAKVVNHGSVQGLEQAIETLDAQFQACELVKIDVGGLSNKNLPEPDQKVLTSFLLAFHCAISCFTVPVSRFHSWHSEACCKHVVQIAKHEVDSNPRASHAMRDFASIRMKGVLAEFWERYRGMDPGHPVFSLERAGVISCDRLIPYYSHSDEGRTFRDGALWVLNTHGVIGRGTLAFLKKNKHRAPEQDDRNNRVALPYEDVTMQPIWEDTMGTSLPWEVAPTILAAATKAVNIAVTYLYENGLWLQASNARQTHTTTSSTTATTVTATLTSTLTATSKTATVTGSTVTHTATTSVTRSTVTGTTTVSTATMTTATETTATMTTATWTTAAGSEGPFRRLVVRIKVTGVKDETRYVTDSRVSTAYREAMEEVTGLGKEKVDLQMVVTAPGNLTVSYILNVPEADASSSMEKVKQSLMKETASSFSAKLQEHIDALVGHGHYTQQVVSMESAEDGAIGISATEMPRVSIWIAAMFAVTAWLGEIF</sequence>
<proteinExistence type="predicted"/>
<dbReference type="EMBL" id="CAMXCT020003292">
    <property type="protein sequence ID" value="CAL1156938.1"/>
    <property type="molecule type" value="Genomic_DNA"/>
</dbReference>
<evidence type="ECO:0000313" key="3">
    <source>
        <dbReference type="EMBL" id="CAL4790875.1"/>
    </source>
</evidence>
<feature type="compositionally biased region" description="Acidic residues" evidence="1">
    <location>
        <begin position="229"/>
        <end position="241"/>
    </location>
</feature>
<feature type="region of interest" description="Disordered" evidence="1">
    <location>
        <begin position="1"/>
        <end position="68"/>
    </location>
</feature>
<comment type="caution">
    <text evidence="2">The sequence shown here is derived from an EMBL/GenBank/DDBJ whole genome shotgun (WGS) entry which is preliminary data.</text>
</comment>
<dbReference type="EMBL" id="CAMXCT030003292">
    <property type="protein sequence ID" value="CAL4790875.1"/>
    <property type="molecule type" value="Genomic_DNA"/>
</dbReference>
<dbReference type="Proteomes" id="UP001152797">
    <property type="component" value="Unassembled WGS sequence"/>
</dbReference>
<evidence type="ECO:0000313" key="2">
    <source>
        <dbReference type="EMBL" id="CAI4003563.1"/>
    </source>
</evidence>
<name>A0A9P1G821_9DINO</name>
<accession>A0A9P1G821</accession>
<feature type="region of interest" description="Disordered" evidence="1">
    <location>
        <begin position="198"/>
        <end position="243"/>
    </location>
</feature>
<reference evidence="2" key="1">
    <citation type="submission" date="2022-10" db="EMBL/GenBank/DDBJ databases">
        <authorList>
            <person name="Chen Y."/>
            <person name="Dougan E. K."/>
            <person name="Chan C."/>
            <person name="Rhodes N."/>
            <person name="Thang M."/>
        </authorList>
    </citation>
    <scope>NUCLEOTIDE SEQUENCE</scope>
</reference>
<evidence type="ECO:0000256" key="1">
    <source>
        <dbReference type="SAM" id="MobiDB-lite"/>
    </source>
</evidence>
<protein>
    <submittedName>
        <fullName evidence="2">Uncharacterized protein</fullName>
    </submittedName>
</protein>
<organism evidence="2">
    <name type="scientific">Cladocopium goreaui</name>
    <dbReference type="NCBI Taxonomy" id="2562237"/>
    <lineage>
        <taxon>Eukaryota</taxon>
        <taxon>Sar</taxon>
        <taxon>Alveolata</taxon>
        <taxon>Dinophyceae</taxon>
        <taxon>Suessiales</taxon>
        <taxon>Symbiodiniaceae</taxon>
        <taxon>Cladocopium</taxon>
    </lineage>
</organism>
<evidence type="ECO:0000313" key="4">
    <source>
        <dbReference type="Proteomes" id="UP001152797"/>
    </source>
</evidence>
<keyword evidence="4" id="KW-1185">Reference proteome</keyword>
<reference evidence="3 4" key="2">
    <citation type="submission" date="2024-05" db="EMBL/GenBank/DDBJ databases">
        <authorList>
            <person name="Chen Y."/>
            <person name="Shah S."/>
            <person name="Dougan E. K."/>
            <person name="Thang M."/>
            <person name="Chan C."/>
        </authorList>
    </citation>
    <scope>NUCLEOTIDE SEQUENCE [LARGE SCALE GENOMIC DNA]</scope>
</reference>
<dbReference type="AlphaFoldDB" id="A0A9P1G821"/>